<dbReference type="EMBL" id="JAULSR010000008">
    <property type="protein sequence ID" value="KAK0612865.1"/>
    <property type="molecule type" value="Genomic_DNA"/>
</dbReference>
<feature type="compositionally biased region" description="Low complexity" evidence="1">
    <location>
        <begin position="76"/>
        <end position="86"/>
    </location>
</feature>
<gene>
    <name evidence="3" type="ORF">B0T17DRAFT_620256</name>
</gene>
<comment type="caution">
    <text evidence="3">The sequence shown here is derived from an EMBL/GenBank/DDBJ whole genome shotgun (WGS) entry which is preliminary data.</text>
</comment>
<proteinExistence type="predicted"/>
<evidence type="ECO:0000313" key="4">
    <source>
        <dbReference type="Proteomes" id="UP001174934"/>
    </source>
</evidence>
<dbReference type="AlphaFoldDB" id="A0AA39WCJ0"/>
<feature type="region of interest" description="Disordered" evidence="1">
    <location>
        <begin position="1"/>
        <end position="88"/>
    </location>
</feature>
<dbReference type="InterPro" id="IPR002035">
    <property type="entry name" value="VWF_A"/>
</dbReference>
<dbReference type="PANTHER" id="PTHR34706">
    <property type="entry name" value="SLR1338 PROTEIN"/>
    <property type="match status" value="1"/>
</dbReference>
<dbReference type="Gene3D" id="3.40.50.410">
    <property type="entry name" value="von Willebrand factor, type A domain"/>
    <property type="match status" value="1"/>
</dbReference>
<name>A0AA39WCJ0_9PEZI</name>
<organism evidence="3 4">
    <name type="scientific">Bombardia bombarda</name>
    <dbReference type="NCBI Taxonomy" id="252184"/>
    <lineage>
        <taxon>Eukaryota</taxon>
        <taxon>Fungi</taxon>
        <taxon>Dikarya</taxon>
        <taxon>Ascomycota</taxon>
        <taxon>Pezizomycotina</taxon>
        <taxon>Sordariomycetes</taxon>
        <taxon>Sordariomycetidae</taxon>
        <taxon>Sordariales</taxon>
        <taxon>Lasiosphaeriaceae</taxon>
        <taxon>Bombardia</taxon>
    </lineage>
</organism>
<feature type="domain" description="VWFA" evidence="2">
    <location>
        <begin position="136"/>
        <end position="344"/>
    </location>
</feature>
<dbReference type="PROSITE" id="PS50234">
    <property type="entry name" value="VWFA"/>
    <property type="match status" value="1"/>
</dbReference>
<reference evidence="3" key="1">
    <citation type="submission" date="2023-06" db="EMBL/GenBank/DDBJ databases">
        <title>Genome-scale phylogeny and comparative genomics of the fungal order Sordariales.</title>
        <authorList>
            <consortium name="Lawrence Berkeley National Laboratory"/>
            <person name="Hensen N."/>
            <person name="Bonometti L."/>
            <person name="Westerberg I."/>
            <person name="Brannstrom I.O."/>
            <person name="Guillou S."/>
            <person name="Cros-Aarteil S."/>
            <person name="Calhoun S."/>
            <person name="Haridas S."/>
            <person name="Kuo A."/>
            <person name="Mondo S."/>
            <person name="Pangilinan J."/>
            <person name="Riley R."/>
            <person name="LaButti K."/>
            <person name="Andreopoulos B."/>
            <person name="Lipzen A."/>
            <person name="Chen C."/>
            <person name="Yanf M."/>
            <person name="Daum C."/>
            <person name="Ng V."/>
            <person name="Clum A."/>
            <person name="Steindorff A."/>
            <person name="Ohm R."/>
            <person name="Martin F."/>
            <person name="Silar P."/>
            <person name="Natvig D."/>
            <person name="Lalanne C."/>
            <person name="Gautier V."/>
            <person name="Ament-velasquez S.L."/>
            <person name="Kruys A."/>
            <person name="Hutchinson M.I."/>
            <person name="Powell A.J."/>
            <person name="Barry K."/>
            <person name="Miller A.N."/>
            <person name="Grigoriev I.V."/>
            <person name="Debuchy R."/>
            <person name="Gladieux P."/>
            <person name="Thoren M.H."/>
            <person name="Johannesson H."/>
        </authorList>
    </citation>
    <scope>NUCLEOTIDE SEQUENCE</scope>
    <source>
        <strain evidence="3">SMH3391-2</strain>
    </source>
</reference>
<dbReference type="Pfam" id="PF00092">
    <property type="entry name" value="VWA"/>
    <property type="match status" value="1"/>
</dbReference>
<evidence type="ECO:0000259" key="2">
    <source>
        <dbReference type="PROSITE" id="PS50234"/>
    </source>
</evidence>
<evidence type="ECO:0000313" key="3">
    <source>
        <dbReference type="EMBL" id="KAK0612865.1"/>
    </source>
</evidence>
<sequence>MSSSGKPSRSIFGSIRDKLSSKNKSGGSKSEQPTIPPPTPRDKLAPTPAGPSVPGAAGSTAGGSRDAPSPPSYNDAVTNPFATTNPTPAPAPAPAIAVSNPAVNPYQRNPSPVPSVISAASLSTPEDPYAFLSSFDTVFLIDDSSSMRGESWAEVRGCLAAITPICAAHDADGIDVFFLNCKNRVGPRDTSGFCNIRTAQQVDDLFLRVLPTGATPTGERINAILKPYLREYEAAVKRTGDPDNSGVKPVNMIVITDGSATDDPESVIISVAKKLDALEAPPFQVGIQFFQVGNERGAKQALETLDDDLARHGDGCRDMVDTVTWSGRDGERKALSGDAILKVVLGAVVKRLDRRRASGESRRRPGHLAP</sequence>
<evidence type="ECO:0000256" key="1">
    <source>
        <dbReference type="SAM" id="MobiDB-lite"/>
    </source>
</evidence>
<dbReference type="SUPFAM" id="SSF53300">
    <property type="entry name" value="vWA-like"/>
    <property type="match status" value="1"/>
</dbReference>
<dbReference type="InterPro" id="IPR036465">
    <property type="entry name" value="vWFA_dom_sf"/>
</dbReference>
<keyword evidence="4" id="KW-1185">Reference proteome</keyword>
<dbReference type="PANTHER" id="PTHR34706:SF1">
    <property type="entry name" value="VWFA DOMAIN-CONTAINING PROTEIN"/>
    <property type="match status" value="1"/>
</dbReference>
<accession>A0AA39WCJ0</accession>
<dbReference type="Proteomes" id="UP001174934">
    <property type="component" value="Unassembled WGS sequence"/>
</dbReference>
<protein>
    <recommendedName>
        <fullName evidence="2">VWFA domain-containing protein</fullName>
    </recommendedName>
</protein>